<reference evidence="1 4" key="1">
    <citation type="submission" date="2021-01" db="EMBL/GenBank/DDBJ databases">
        <title>Diatom-associated Roseobacters Show Island Model of Population Structure.</title>
        <authorList>
            <person name="Qu L."/>
            <person name="Feng X."/>
            <person name="Chen Y."/>
            <person name="Li L."/>
            <person name="Wang X."/>
            <person name="Hu Z."/>
            <person name="Wang H."/>
            <person name="Luo H."/>
        </authorList>
    </citation>
    <scope>NUCLEOTIDE SEQUENCE</scope>
    <source>
        <strain evidence="2 4">CC28-63</strain>
        <strain evidence="1">CC28-69</strain>
    </source>
</reference>
<proteinExistence type="predicted"/>
<dbReference type="EMBL" id="JAFBXE010000029">
    <property type="protein sequence ID" value="MBM2415161.1"/>
    <property type="molecule type" value="Genomic_DNA"/>
</dbReference>
<dbReference type="RefSeq" id="WP_085633496.1">
    <property type="nucleotide sequence ID" value="NZ_JAFBWU010000029.1"/>
</dbReference>
<dbReference type="Proteomes" id="UP000809440">
    <property type="component" value="Unassembled WGS sequence"/>
</dbReference>
<comment type="caution">
    <text evidence="1">The sequence shown here is derived from an EMBL/GenBank/DDBJ whole genome shotgun (WGS) entry which is preliminary data.</text>
</comment>
<protein>
    <submittedName>
        <fullName evidence="1">Adenine phosphoribosyltransferase</fullName>
    </submittedName>
</protein>
<sequence>MDRTAFRKHFKTVGPVVLPVIHVLDTPRTLRNVAEVIAAGAAGCFLINHDFEPERFLPIISDVRAAYPSLWLGVNFLAVTGKHAFPMLGKLSQTGVLVDGYWADDACIDEHGQNTEAQEIARVYDESGWSGMYFGGTCFKKQREVAKEHYGNAAREACGFMDVVTTSGVATGQEADLNKIETFRSAIGETALALASGVTPDNARVYSDVDCFMVATGINETNNFYDIHPEKLARLMAVTRALGKGDSI</sequence>
<evidence type="ECO:0000313" key="3">
    <source>
        <dbReference type="Proteomes" id="UP000755667"/>
    </source>
</evidence>
<dbReference type="Proteomes" id="UP000755667">
    <property type="component" value="Unassembled WGS sequence"/>
</dbReference>
<keyword evidence="1" id="KW-0328">Glycosyltransferase</keyword>
<organism evidence="1 3">
    <name type="scientific">Marivita cryptomonadis</name>
    <dbReference type="NCBI Taxonomy" id="505252"/>
    <lineage>
        <taxon>Bacteria</taxon>
        <taxon>Pseudomonadati</taxon>
        <taxon>Pseudomonadota</taxon>
        <taxon>Alphaproteobacteria</taxon>
        <taxon>Rhodobacterales</taxon>
        <taxon>Roseobacteraceae</taxon>
        <taxon>Marivita</taxon>
    </lineage>
</organism>
<dbReference type="EMBL" id="JAFBXF010000029">
    <property type="protein sequence ID" value="MBM2419835.1"/>
    <property type="molecule type" value="Genomic_DNA"/>
</dbReference>
<dbReference type="GeneID" id="62643245"/>
<evidence type="ECO:0000313" key="4">
    <source>
        <dbReference type="Proteomes" id="UP000809440"/>
    </source>
</evidence>
<dbReference type="GO" id="GO:0016757">
    <property type="term" value="F:glycosyltransferase activity"/>
    <property type="evidence" value="ECO:0007669"/>
    <property type="project" value="UniProtKB-KW"/>
</dbReference>
<accession>A0A9Q2NWG2</accession>
<keyword evidence="1" id="KW-0808">Transferase</keyword>
<evidence type="ECO:0000313" key="1">
    <source>
        <dbReference type="EMBL" id="MBM2415161.1"/>
    </source>
</evidence>
<evidence type="ECO:0000313" key="2">
    <source>
        <dbReference type="EMBL" id="MBM2419835.1"/>
    </source>
</evidence>
<dbReference type="OrthoDB" id="7738696at2"/>
<keyword evidence="4" id="KW-1185">Reference proteome</keyword>
<dbReference type="AlphaFoldDB" id="A0A9Q2NWG2"/>
<name>A0A9Q2NWG2_9RHOB</name>
<gene>
    <name evidence="1" type="ORF">JQX41_22895</name>
    <name evidence="2" type="ORF">JQX48_22930</name>
</gene>